<reference evidence="2 3" key="1">
    <citation type="submission" date="2015-10" db="EMBL/GenBank/DDBJ databases">
        <title>Full genome of DAOMC 229536 Phialocephala scopiformis, a fungal endophyte of spruce producing the potent anti-insectan compound rugulosin.</title>
        <authorList>
            <consortium name="DOE Joint Genome Institute"/>
            <person name="Walker A.K."/>
            <person name="Frasz S.L."/>
            <person name="Seifert K.A."/>
            <person name="Miller J.D."/>
            <person name="Mondo S.J."/>
            <person name="Labutti K."/>
            <person name="Lipzen A."/>
            <person name="Dockter R."/>
            <person name="Kennedy M."/>
            <person name="Grigoriev I.V."/>
            <person name="Spatafora J.W."/>
        </authorList>
    </citation>
    <scope>NUCLEOTIDE SEQUENCE [LARGE SCALE GENOMIC DNA]</scope>
    <source>
        <strain evidence="2 3">CBS 120377</strain>
    </source>
</reference>
<evidence type="ECO:0000313" key="2">
    <source>
        <dbReference type="EMBL" id="KUJ08486.1"/>
    </source>
</evidence>
<name>A0A132B7V2_MOLSC</name>
<dbReference type="KEGG" id="psco:LY89DRAFT_331689"/>
<keyword evidence="3" id="KW-1185">Reference proteome</keyword>
<dbReference type="EMBL" id="KQ947435">
    <property type="protein sequence ID" value="KUJ08486.1"/>
    <property type="molecule type" value="Genomic_DNA"/>
</dbReference>
<dbReference type="InParanoid" id="A0A132B7V2"/>
<sequence>MRRNVQEQNECPVKPPTVQMQPIPTHRPRYAASPVPKLKKKLHPPPSPSVEMFLRTHEGKFDAKAKPRLANEVKFGKATQKSTLS</sequence>
<organism evidence="2 3">
    <name type="scientific">Mollisia scopiformis</name>
    <name type="common">Conifer needle endophyte fungus</name>
    <name type="synonym">Phialocephala scopiformis</name>
    <dbReference type="NCBI Taxonomy" id="149040"/>
    <lineage>
        <taxon>Eukaryota</taxon>
        <taxon>Fungi</taxon>
        <taxon>Dikarya</taxon>
        <taxon>Ascomycota</taxon>
        <taxon>Pezizomycotina</taxon>
        <taxon>Leotiomycetes</taxon>
        <taxon>Helotiales</taxon>
        <taxon>Mollisiaceae</taxon>
        <taxon>Mollisia</taxon>
    </lineage>
</organism>
<evidence type="ECO:0000313" key="3">
    <source>
        <dbReference type="Proteomes" id="UP000070700"/>
    </source>
</evidence>
<accession>A0A132B7V2</accession>
<gene>
    <name evidence="2" type="ORF">LY89DRAFT_331689</name>
</gene>
<dbReference type="RefSeq" id="XP_018062841.1">
    <property type="nucleotide sequence ID" value="XM_018206792.1"/>
</dbReference>
<dbReference type="Proteomes" id="UP000070700">
    <property type="component" value="Unassembled WGS sequence"/>
</dbReference>
<protein>
    <submittedName>
        <fullName evidence="2">Uncharacterized protein</fullName>
    </submittedName>
</protein>
<dbReference type="GeneID" id="28816518"/>
<dbReference type="AlphaFoldDB" id="A0A132B7V2"/>
<evidence type="ECO:0000256" key="1">
    <source>
        <dbReference type="SAM" id="MobiDB-lite"/>
    </source>
</evidence>
<proteinExistence type="predicted"/>
<feature type="region of interest" description="Disordered" evidence="1">
    <location>
        <begin position="1"/>
        <end position="49"/>
    </location>
</feature>